<proteinExistence type="predicted"/>
<dbReference type="EMBL" id="LAZR01044382">
    <property type="protein sequence ID" value="KKL04795.1"/>
    <property type="molecule type" value="Genomic_DNA"/>
</dbReference>
<gene>
    <name evidence="1" type="ORF">LCGC14_2612490</name>
</gene>
<protein>
    <submittedName>
        <fullName evidence="1">Uncharacterized protein</fullName>
    </submittedName>
</protein>
<dbReference type="AlphaFoldDB" id="A0A0F9A5Q4"/>
<comment type="caution">
    <text evidence="1">The sequence shown here is derived from an EMBL/GenBank/DDBJ whole genome shotgun (WGS) entry which is preliminary data.</text>
</comment>
<accession>A0A0F9A5Q4</accession>
<sequence>MAGYGFHRDVANNELDIQVAGTVALTCTTTDLSLPVSTVTYGGRATVTQLTNHSTTVICNATSGTITLYSADLTAGSEQTFQVTQRTTLSVPGQAL</sequence>
<organism evidence="1">
    <name type="scientific">marine sediment metagenome</name>
    <dbReference type="NCBI Taxonomy" id="412755"/>
    <lineage>
        <taxon>unclassified sequences</taxon>
        <taxon>metagenomes</taxon>
        <taxon>ecological metagenomes</taxon>
    </lineage>
</organism>
<name>A0A0F9A5Q4_9ZZZZ</name>
<reference evidence="1" key="1">
    <citation type="journal article" date="2015" name="Nature">
        <title>Complex archaea that bridge the gap between prokaryotes and eukaryotes.</title>
        <authorList>
            <person name="Spang A."/>
            <person name="Saw J.H."/>
            <person name="Jorgensen S.L."/>
            <person name="Zaremba-Niedzwiedzka K."/>
            <person name="Martijn J."/>
            <person name="Lind A.E."/>
            <person name="van Eijk R."/>
            <person name="Schleper C."/>
            <person name="Guy L."/>
            <person name="Ettema T.J."/>
        </authorList>
    </citation>
    <scope>NUCLEOTIDE SEQUENCE</scope>
</reference>
<evidence type="ECO:0000313" key="1">
    <source>
        <dbReference type="EMBL" id="KKL04795.1"/>
    </source>
</evidence>